<dbReference type="AlphaFoldDB" id="A0A1L9PBB3"/>
<accession>A0A1L9PBB3</accession>
<gene>
    <name evidence="5" type="ORF">ASPVEDRAFT_186528</name>
</gene>
<dbReference type="InterPro" id="IPR050654">
    <property type="entry name" value="AChE-related_enzymes"/>
</dbReference>
<dbReference type="EC" id="3.1.1.-" evidence="3"/>
<evidence type="ECO:0000256" key="1">
    <source>
        <dbReference type="ARBA" id="ARBA00005964"/>
    </source>
</evidence>
<dbReference type="GeneID" id="63724489"/>
<evidence type="ECO:0000259" key="4">
    <source>
        <dbReference type="Pfam" id="PF00135"/>
    </source>
</evidence>
<dbReference type="PANTHER" id="PTHR43918">
    <property type="entry name" value="ACETYLCHOLINESTERASE"/>
    <property type="match status" value="1"/>
</dbReference>
<dbReference type="PROSITE" id="PS00122">
    <property type="entry name" value="CARBOXYLESTERASE_B_1"/>
    <property type="match status" value="1"/>
</dbReference>
<dbReference type="OrthoDB" id="408631at2759"/>
<dbReference type="RefSeq" id="XP_040664559.1">
    <property type="nucleotide sequence ID" value="XM_040808978.1"/>
</dbReference>
<protein>
    <recommendedName>
        <fullName evidence="3">Carboxylic ester hydrolase</fullName>
        <ecNumber evidence="3">3.1.1.-</ecNumber>
    </recommendedName>
</protein>
<sequence length="517" mass="55689">MRFFPQSLSLLFTLPVLGAPASSSNNSTSAGLLVQTSSGPIQGFFNQSAPDVRQFLGVPFAEPPIGDLRFAPPLSKKPNGTTIKALALPDSCMQQFNSNSSTIYTEYENGFLISGGNSEDCLYLSIWAPRLENVRSQQRPLPVLLYIPGGGFTSGGQASLYKIPDQWVQRTQDHIVVIMNYRVNVFGFPNSKALEDQNVGLLDQRLAVEWVHENIANFGGDPARIALWGQSAGAASVTVYPYGYPEDPIVNALIADSGAPTIIRNRDVAQSNFTFLAGLVGCDEGDDVEILGCVREVPAQTLENALSYYSGNNSSPSLAFTPIVDNKTVFSNFTQRALEGRIADTPLIIGSNSNEGAGFVPFTPAGPGAEALFTSTMSIIACPVGEEARSRALAGLTTYRYEYAGNFTNISPLPWFGAYHSAELPLLFGTHSQYGGPSTQFEWDVSYAMQALWLSFVEDPARGPVQPALDGVKGHPDRSEAVFEWPAFEAGSGDLLLFAEDGKVTQVVDSGRIDGYC</sequence>
<proteinExistence type="inferred from homology"/>
<dbReference type="Proteomes" id="UP000184073">
    <property type="component" value="Unassembled WGS sequence"/>
</dbReference>
<evidence type="ECO:0000313" key="5">
    <source>
        <dbReference type="EMBL" id="OJI98796.1"/>
    </source>
</evidence>
<dbReference type="InterPro" id="IPR002018">
    <property type="entry name" value="CarbesteraseB"/>
</dbReference>
<dbReference type="PROSITE" id="PS00941">
    <property type="entry name" value="CARBOXYLESTERASE_B_2"/>
    <property type="match status" value="1"/>
</dbReference>
<evidence type="ECO:0000313" key="6">
    <source>
        <dbReference type="Proteomes" id="UP000184073"/>
    </source>
</evidence>
<dbReference type="Gene3D" id="3.40.50.1820">
    <property type="entry name" value="alpha/beta hydrolase"/>
    <property type="match status" value="2"/>
</dbReference>
<keyword evidence="2 3" id="KW-0378">Hydrolase</keyword>
<dbReference type="InterPro" id="IPR019819">
    <property type="entry name" value="Carboxylesterase_B_CS"/>
</dbReference>
<evidence type="ECO:0000256" key="3">
    <source>
        <dbReference type="RuleBase" id="RU361235"/>
    </source>
</evidence>
<name>A0A1L9PBB3_ASPVE</name>
<dbReference type="InterPro" id="IPR019826">
    <property type="entry name" value="Carboxylesterase_B_AS"/>
</dbReference>
<dbReference type="EMBL" id="KV878126">
    <property type="protein sequence ID" value="OJI98796.1"/>
    <property type="molecule type" value="Genomic_DNA"/>
</dbReference>
<dbReference type="SUPFAM" id="SSF53474">
    <property type="entry name" value="alpha/beta-Hydrolases"/>
    <property type="match status" value="1"/>
</dbReference>
<dbReference type="VEuPathDB" id="FungiDB:ASPVEDRAFT_186528"/>
<feature type="domain" description="Carboxylesterase type B" evidence="4">
    <location>
        <begin position="376"/>
        <end position="502"/>
    </location>
</feature>
<comment type="similarity">
    <text evidence="1 3">Belongs to the type-B carboxylesterase/lipase family.</text>
</comment>
<keyword evidence="3" id="KW-0732">Signal</keyword>
<feature type="chain" id="PRO_5011831663" description="Carboxylic ester hydrolase" evidence="3">
    <location>
        <begin position="19"/>
        <end position="517"/>
    </location>
</feature>
<dbReference type="PANTHER" id="PTHR43918:SF4">
    <property type="entry name" value="CARBOXYLIC ESTER HYDROLASE"/>
    <property type="match status" value="1"/>
</dbReference>
<dbReference type="Pfam" id="PF00135">
    <property type="entry name" value="COesterase"/>
    <property type="match status" value="2"/>
</dbReference>
<feature type="signal peptide" evidence="3">
    <location>
        <begin position="1"/>
        <end position="18"/>
    </location>
</feature>
<feature type="domain" description="Carboxylesterase type B" evidence="4">
    <location>
        <begin position="33"/>
        <end position="365"/>
    </location>
</feature>
<evidence type="ECO:0000256" key="2">
    <source>
        <dbReference type="ARBA" id="ARBA00022801"/>
    </source>
</evidence>
<keyword evidence="6" id="KW-1185">Reference proteome</keyword>
<dbReference type="GO" id="GO:0052689">
    <property type="term" value="F:carboxylic ester hydrolase activity"/>
    <property type="evidence" value="ECO:0007669"/>
    <property type="project" value="TreeGrafter"/>
</dbReference>
<reference evidence="6" key="1">
    <citation type="journal article" date="2017" name="Genome Biol.">
        <title>Comparative genomics reveals high biological diversity and specific adaptations in the industrially and medically important fungal genus Aspergillus.</title>
        <authorList>
            <person name="de Vries R.P."/>
            <person name="Riley R."/>
            <person name="Wiebenga A."/>
            <person name="Aguilar-Osorio G."/>
            <person name="Amillis S."/>
            <person name="Uchima C.A."/>
            <person name="Anderluh G."/>
            <person name="Asadollahi M."/>
            <person name="Askin M."/>
            <person name="Barry K."/>
            <person name="Battaglia E."/>
            <person name="Bayram O."/>
            <person name="Benocci T."/>
            <person name="Braus-Stromeyer S.A."/>
            <person name="Caldana C."/>
            <person name="Canovas D."/>
            <person name="Cerqueira G.C."/>
            <person name="Chen F."/>
            <person name="Chen W."/>
            <person name="Choi C."/>
            <person name="Clum A."/>
            <person name="Dos Santos R.A."/>
            <person name="Damasio A.R."/>
            <person name="Diallinas G."/>
            <person name="Emri T."/>
            <person name="Fekete E."/>
            <person name="Flipphi M."/>
            <person name="Freyberg S."/>
            <person name="Gallo A."/>
            <person name="Gournas C."/>
            <person name="Habgood R."/>
            <person name="Hainaut M."/>
            <person name="Harispe M.L."/>
            <person name="Henrissat B."/>
            <person name="Hilden K.S."/>
            <person name="Hope R."/>
            <person name="Hossain A."/>
            <person name="Karabika E."/>
            <person name="Karaffa L."/>
            <person name="Karanyi Z."/>
            <person name="Krasevec N."/>
            <person name="Kuo A."/>
            <person name="Kusch H."/>
            <person name="LaButti K."/>
            <person name="Lagendijk E.L."/>
            <person name="Lapidus A."/>
            <person name="Levasseur A."/>
            <person name="Lindquist E."/>
            <person name="Lipzen A."/>
            <person name="Logrieco A.F."/>
            <person name="MacCabe A."/>
            <person name="Maekelae M.R."/>
            <person name="Malavazi I."/>
            <person name="Melin P."/>
            <person name="Meyer V."/>
            <person name="Mielnichuk N."/>
            <person name="Miskei M."/>
            <person name="Molnar A.P."/>
            <person name="Mule G."/>
            <person name="Ngan C.Y."/>
            <person name="Orejas M."/>
            <person name="Orosz E."/>
            <person name="Ouedraogo J.P."/>
            <person name="Overkamp K.M."/>
            <person name="Park H.-S."/>
            <person name="Perrone G."/>
            <person name="Piumi F."/>
            <person name="Punt P.J."/>
            <person name="Ram A.F."/>
            <person name="Ramon A."/>
            <person name="Rauscher S."/>
            <person name="Record E."/>
            <person name="Riano-Pachon D.M."/>
            <person name="Robert V."/>
            <person name="Roehrig J."/>
            <person name="Ruller R."/>
            <person name="Salamov A."/>
            <person name="Salih N.S."/>
            <person name="Samson R.A."/>
            <person name="Sandor E."/>
            <person name="Sanguinetti M."/>
            <person name="Schuetze T."/>
            <person name="Sepcic K."/>
            <person name="Shelest E."/>
            <person name="Sherlock G."/>
            <person name="Sophianopoulou V."/>
            <person name="Squina F.M."/>
            <person name="Sun H."/>
            <person name="Susca A."/>
            <person name="Todd R.B."/>
            <person name="Tsang A."/>
            <person name="Unkles S.E."/>
            <person name="van de Wiele N."/>
            <person name="van Rossen-Uffink D."/>
            <person name="Oliveira J.V."/>
            <person name="Vesth T.C."/>
            <person name="Visser J."/>
            <person name="Yu J.-H."/>
            <person name="Zhou M."/>
            <person name="Andersen M.R."/>
            <person name="Archer D.B."/>
            <person name="Baker S.E."/>
            <person name="Benoit I."/>
            <person name="Brakhage A.A."/>
            <person name="Braus G.H."/>
            <person name="Fischer R."/>
            <person name="Frisvad J.C."/>
            <person name="Goldman G.H."/>
            <person name="Houbraken J."/>
            <person name="Oakley B."/>
            <person name="Pocsi I."/>
            <person name="Scazzocchio C."/>
            <person name="Seiboth B."/>
            <person name="vanKuyk P.A."/>
            <person name="Wortman J."/>
            <person name="Dyer P.S."/>
            <person name="Grigoriev I.V."/>
        </authorList>
    </citation>
    <scope>NUCLEOTIDE SEQUENCE [LARGE SCALE GENOMIC DNA]</scope>
    <source>
        <strain evidence="6">CBS 583.65</strain>
    </source>
</reference>
<dbReference type="STRING" id="1036611.A0A1L9PBB3"/>
<dbReference type="InterPro" id="IPR029058">
    <property type="entry name" value="AB_hydrolase_fold"/>
</dbReference>
<organism evidence="5 6">
    <name type="scientific">Aspergillus versicolor CBS 583.65</name>
    <dbReference type="NCBI Taxonomy" id="1036611"/>
    <lineage>
        <taxon>Eukaryota</taxon>
        <taxon>Fungi</taxon>
        <taxon>Dikarya</taxon>
        <taxon>Ascomycota</taxon>
        <taxon>Pezizomycotina</taxon>
        <taxon>Eurotiomycetes</taxon>
        <taxon>Eurotiomycetidae</taxon>
        <taxon>Eurotiales</taxon>
        <taxon>Aspergillaceae</taxon>
        <taxon>Aspergillus</taxon>
        <taxon>Aspergillus subgen. Nidulantes</taxon>
    </lineage>
</organism>